<organism evidence="2 3">
    <name type="scientific">Populus alba x Populus x berolinensis</name>
    <dbReference type="NCBI Taxonomy" id="444605"/>
    <lineage>
        <taxon>Eukaryota</taxon>
        <taxon>Viridiplantae</taxon>
        <taxon>Streptophyta</taxon>
        <taxon>Embryophyta</taxon>
        <taxon>Tracheophyta</taxon>
        <taxon>Spermatophyta</taxon>
        <taxon>Magnoliopsida</taxon>
        <taxon>eudicotyledons</taxon>
        <taxon>Gunneridae</taxon>
        <taxon>Pentapetalae</taxon>
        <taxon>rosids</taxon>
        <taxon>fabids</taxon>
        <taxon>Malpighiales</taxon>
        <taxon>Salicaceae</taxon>
        <taxon>Saliceae</taxon>
        <taxon>Populus</taxon>
    </lineage>
</organism>
<keyword evidence="1" id="KW-1133">Transmembrane helix</keyword>
<feature type="transmembrane region" description="Helical" evidence="1">
    <location>
        <begin position="75"/>
        <end position="98"/>
    </location>
</feature>
<dbReference type="EMBL" id="JAQIZT010000016">
    <property type="protein sequence ID" value="KAJ6968718.1"/>
    <property type="molecule type" value="Genomic_DNA"/>
</dbReference>
<proteinExistence type="predicted"/>
<name>A0AAD6LKD3_9ROSI</name>
<reference evidence="2 3" key="1">
    <citation type="journal article" date="2023" name="Mol. Ecol. Resour.">
        <title>Chromosome-level genome assembly of a triploid poplar Populus alba 'Berolinensis'.</title>
        <authorList>
            <person name="Chen S."/>
            <person name="Yu Y."/>
            <person name="Wang X."/>
            <person name="Wang S."/>
            <person name="Zhang T."/>
            <person name="Zhou Y."/>
            <person name="He R."/>
            <person name="Meng N."/>
            <person name="Wang Y."/>
            <person name="Liu W."/>
            <person name="Liu Z."/>
            <person name="Liu J."/>
            <person name="Guo Q."/>
            <person name="Huang H."/>
            <person name="Sederoff R.R."/>
            <person name="Wang G."/>
            <person name="Qu G."/>
            <person name="Chen S."/>
        </authorList>
    </citation>
    <scope>NUCLEOTIDE SEQUENCE [LARGE SCALE GENOMIC DNA]</scope>
    <source>
        <strain evidence="2">SC-2020</strain>
    </source>
</reference>
<evidence type="ECO:0000256" key="1">
    <source>
        <dbReference type="SAM" id="Phobius"/>
    </source>
</evidence>
<feature type="transmembrane region" description="Helical" evidence="1">
    <location>
        <begin position="6"/>
        <end position="24"/>
    </location>
</feature>
<protein>
    <submittedName>
        <fullName evidence="2">Uncharacterized protein</fullName>
    </submittedName>
</protein>
<gene>
    <name evidence="2" type="ORF">NC653_036637</name>
</gene>
<keyword evidence="1" id="KW-0812">Transmembrane</keyword>
<feature type="transmembrane region" description="Helical" evidence="1">
    <location>
        <begin position="36"/>
        <end position="55"/>
    </location>
</feature>
<comment type="caution">
    <text evidence="2">The sequence shown here is derived from an EMBL/GenBank/DDBJ whole genome shotgun (WGS) entry which is preliminary data.</text>
</comment>
<sequence>MRPPLTQVLLFTIVLCSIYIDRSVIRERPSTKRAIYIWWVFVMSIFASFKAISNSNLVCSCDLLSTVLWHLPLDFLVRFLLLSFTLFLQNFTCSLLNTLSLSQPLPCMQVLEHFVMFGAVAVSCSMSLWHVSNSALVCIFEVGLLFSLHVQVRSSPLYCFISMILIVVMNSPSGYLGFCCALIAATIKIVLLLVWGPYYHCCL</sequence>
<dbReference type="Proteomes" id="UP001164929">
    <property type="component" value="Chromosome 16"/>
</dbReference>
<feature type="transmembrane region" description="Helical" evidence="1">
    <location>
        <begin position="175"/>
        <end position="198"/>
    </location>
</feature>
<evidence type="ECO:0000313" key="2">
    <source>
        <dbReference type="EMBL" id="KAJ6968718.1"/>
    </source>
</evidence>
<evidence type="ECO:0000313" key="3">
    <source>
        <dbReference type="Proteomes" id="UP001164929"/>
    </source>
</evidence>
<keyword evidence="1" id="KW-0472">Membrane</keyword>
<feature type="transmembrane region" description="Helical" evidence="1">
    <location>
        <begin position="110"/>
        <end position="130"/>
    </location>
</feature>
<feature type="transmembrane region" description="Helical" evidence="1">
    <location>
        <begin position="150"/>
        <end position="168"/>
    </location>
</feature>
<keyword evidence="3" id="KW-1185">Reference proteome</keyword>
<dbReference type="AlphaFoldDB" id="A0AAD6LKD3"/>
<accession>A0AAD6LKD3</accession>